<feature type="region of interest" description="Disordered" evidence="16">
    <location>
        <begin position="2241"/>
        <end position="2333"/>
    </location>
</feature>
<feature type="compositionally biased region" description="Low complexity" evidence="16">
    <location>
        <begin position="1860"/>
        <end position="1873"/>
    </location>
</feature>
<dbReference type="PANTHER" id="PTHR45975:SF2">
    <property type="entry name" value="NUCLEOSOME-REMODELING FACTOR SUBUNIT BPTF"/>
    <property type="match status" value="1"/>
</dbReference>
<dbReference type="InterPro" id="IPR038028">
    <property type="entry name" value="BPTF"/>
</dbReference>
<evidence type="ECO:0000256" key="5">
    <source>
        <dbReference type="ARBA" id="ARBA00022771"/>
    </source>
</evidence>
<dbReference type="PRINTS" id="PR00503">
    <property type="entry name" value="BROMODOMAIN"/>
</dbReference>
<feature type="compositionally biased region" description="Low complexity" evidence="16">
    <location>
        <begin position="2798"/>
        <end position="2832"/>
    </location>
</feature>
<evidence type="ECO:0000313" key="22">
    <source>
        <dbReference type="RefSeq" id="XP_053530337.1"/>
    </source>
</evidence>
<dbReference type="InterPro" id="IPR019786">
    <property type="entry name" value="Zinc_finger_PHD-type_CS"/>
</dbReference>
<dbReference type="Pfam" id="PF02791">
    <property type="entry name" value="DDT"/>
    <property type="match status" value="1"/>
</dbReference>
<dbReference type="PROSITE" id="PS00633">
    <property type="entry name" value="BROMODOMAIN_1"/>
    <property type="match status" value="1"/>
</dbReference>
<dbReference type="FunFam" id="1.20.920.10:FF:000018">
    <property type="entry name" value="nucleosome-remodeling factor subunit BPTF isoform X1"/>
    <property type="match status" value="1"/>
</dbReference>
<keyword evidence="2" id="KW-0597">Phosphoprotein</keyword>
<evidence type="ECO:0000256" key="6">
    <source>
        <dbReference type="ARBA" id="ARBA00022833"/>
    </source>
</evidence>
<feature type="region of interest" description="Disordered" evidence="16">
    <location>
        <begin position="512"/>
        <end position="731"/>
    </location>
</feature>
<evidence type="ECO:0000256" key="15">
    <source>
        <dbReference type="SAM" id="Coils"/>
    </source>
</evidence>
<dbReference type="GO" id="GO:0000978">
    <property type="term" value="F:RNA polymerase II cis-regulatory region sequence-specific DNA binding"/>
    <property type="evidence" value="ECO:0007669"/>
    <property type="project" value="TreeGrafter"/>
</dbReference>
<dbReference type="PANTHER" id="PTHR45975">
    <property type="entry name" value="NUCLEOSOME-REMODELING FACTOR SUBUNIT BPTF"/>
    <property type="match status" value="1"/>
</dbReference>
<evidence type="ECO:0000256" key="9">
    <source>
        <dbReference type="ARBA" id="ARBA00023054"/>
    </source>
</evidence>
<dbReference type="InterPro" id="IPR036427">
    <property type="entry name" value="Bromodomain-like_sf"/>
</dbReference>
<reference evidence="22" key="2">
    <citation type="submission" date="2025-08" db="UniProtKB">
        <authorList>
            <consortium name="RefSeq"/>
        </authorList>
    </citation>
    <scope>IDENTIFICATION</scope>
    <source>
        <tissue evidence="22">Blood</tissue>
    </source>
</reference>
<evidence type="ECO:0000256" key="14">
    <source>
        <dbReference type="PROSITE-ProRule" id="PRU00146"/>
    </source>
</evidence>
<dbReference type="GO" id="GO:0016589">
    <property type="term" value="C:NURF complex"/>
    <property type="evidence" value="ECO:0007669"/>
    <property type="project" value="InterPro"/>
</dbReference>
<comment type="subcellular location">
    <subcellularLocation>
        <location evidence="1">Nucleus</location>
    </subcellularLocation>
</comment>
<dbReference type="SUPFAM" id="SSF57903">
    <property type="entry name" value="FYVE/PHD zinc finger"/>
    <property type="match status" value="3"/>
</dbReference>
<dbReference type="CTD" id="2186"/>
<evidence type="ECO:0000256" key="4">
    <source>
        <dbReference type="ARBA" id="ARBA00022737"/>
    </source>
</evidence>
<dbReference type="InterPro" id="IPR011011">
    <property type="entry name" value="Znf_FYVE_PHD"/>
</dbReference>
<dbReference type="PROSITE" id="PS50064">
    <property type="entry name" value="ZF_PARP_2"/>
    <property type="match status" value="1"/>
</dbReference>
<feature type="compositionally biased region" description="Low complexity" evidence="16">
    <location>
        <begin position="2104"/>
        <end position="2121"/>
    </location>
</feature>
<gene>
    <name evidence="22" type="primary">bptf</name>
</gene>
<feature type="region of interest" description="Disordered" evidence="16">
    <location>
        <begin position="2081"/>
        <end position="2121"/>
    </location>
</feature>
<evidence type="ECO:0000259" key="20">
    <source>
        <dbReference type="PROSITE" id="PS50827"/>
    </source>
</evidence>
<dbReference type="InterPro" id="IPR018359">
    <property type="entry name" value="Bromodomain_CS"/>
</dbReference>
<evidence type="ECO:0000256" key="12">
    <source>
        <dbReference type="ARBA" id="ARBA00023242"/>
    </source>
</evidence>
<dbReference type="PROSITE" id="PS01359">
    <property type="entry name" value="ZF_PHD_1"/>
    <property type="match status" value="1"/>
</dbReference>
<dbReference type="InterPro" id="IPR001487">
    <property type="entry name" value="Bromodomain"/>
</dbReference>
<dbReference type="GO" id="GO:0045892">
    <property type="term" value="P:negative regulation of DNA-templated transcription"/>
    <property type="evidence" value="ECO:0007669"/>
    <property type="project" value="UniProtKB-ARBA"/>
</dbReference>
<feature type="coiled-coil region" evidence="15">
    <location>
        <begin position="3094"/>
        <end position="3128"/>
    </location>
</feature>
<evidence type="ECO:0000313" key="21">
    <source>
        <dbReference type="Proteomes" id="UP000221080"/>
    </source>
</evidence>
<evidence type="ECO:0000256" key="1">
    <source>
        <dbReference type="ARBA" id="ARBA00004123"/>
    </source>
</evidence>
<keyword evidence="12" id="KW-0539">Nucleus</keyword>
<feature type="compositionally biased region" description="Basic residues" evidence="16">
    <location>
        <begin position="25"/>
        <end position="35"/>
    </location>
</feature>
<feature type="compositionally biased region" description="Polar residues" evidence="16">
    <location>
        <begin position="1404"/>
        <end position="1417"/>
    </location>
</feature>
<dbReference type="SMART" id="SM00571">
    <property type="entry name" value="DDT"/>
    <property type="match status" value="1"/>
</dbReference>
<dbReference type="OrthoDB" id="784962at2759"/>
<name>A0A9F7R7S5_ICTPU</name>
<keyword evidence="8" id="KW-0805">Transcription regulation</keyword>
<dbReference type="SMART" id="SM00249">
    <property type="entry name" value="PHD"/>
    <property type="match status" value="3"/>
</dbReference>
<feature type="compositionally biased region" description="Basic and acidic residues" evidence="16">
    <location>
        <begin position="998"/>
        <end position="1010"/>
    </location>
</feature>
<feature type="region of interest" description="Disordered" evidence="16">
    <location>
        <begin position="2192"/>
        <end position="2224"/>
    </location>
</feature>
<feature type="domain" description="DDT" evidence="20">
    <location>
        <begin position="190"/>
        <end position="250"/>
    </location>
</feature>
<proteinExistence type="predicted"/>
<feature type="compositionally biased region" description="Low complexity" evidence="16">
    <location>
        <begin position="2021"/>
        <end position="2033"/>
    </location>
</feature>
<feature type="domain" description="PHD-type" evidence="18">
    <location>
        <begin position="341"/>
        <end position="388"/>
    </location>
</feature>
<evidence type="ECO:0000256" key="7">
    <source>
        <dbReference type="ARBA" id="ARBA00022853"/>
    </source>
</evidence>
<feature type="region of interest" description="Disordered" evidence="16">
    <location>
        <begin position="1316"/>
        <end position="1387"/>
    </location>
</feature>
<feature type="compositionally biased region" description="Polar residues" evidence="16">
    <location>
        <begin position="2084"/>
        <end position="2094"/>
    </location>
</feature>
<evidence type="ECO:0000259" key="18">
    <source>
        <dbReference type="PROSITE" id="PS50016"/>
    </source>
</evidence>
<feature type="domain" description="PARP-type" evidence="19">
    <location>
        <begin position="3217"/>
        <end position="3319"/>
    </location>
</feature>
<feature type="compositionally biased region" description="Low complexity" evidence="16">
    <location>
        <begin position="2200"/>
        <end position="2224"/>
    </location>
</feature>
<keyword evidence="6" id="KW-0862">Zinc</keyword>
<keyword evidence="11" id="KW-0804">Transcription</keyword>
<evidence type="ECO:0000259" key="19">
    <source>
        <dbReference type="PROSITE" id="PS50064"/>
    </source>
</evidence>
<feature type="compositionally biased region" description="Polar residues" evidence="16">
    <location>
        <begin position="1149"/>
        <end position="1171"/>
    </location>
</feature>
<dbReference type="Gene3D" id="1.20.920.10">
    <property type="entry name" value="Bromodomain-like"/>
    <property type="match status" value="1"/>
</dbReference>
<dbReference type="FunFam" id="3.30.40.10:FF:000036">
    <property type="entry name" value="nucleosome-remodeling factor subunit BPTF isoform X1"/>
    <property type="match status" value="1"/>
</dbReference>
<feature type="compositionally biased region" description="Polar residues" evidence="16">
    <location>
        <begin position="1365"/>
        <end position="1377"/>
    </location>
</feature>
<feature type="region of interest" description="Disordered" evidence="16">
    <location>
        <begin position="1232"/>
        <end position="1271"/>
    </location>
</feature>
<keyword evidence="3" id="KW-0479">Metal-binding</keyword>
<dbReference type="GO" id="GO:0045944">
    <property type="term" value="P:positive regulation of transcription by RNA polymerase II"/>
    <property type="evidence" value="ECO:0007669"/>
    <property type="project" value="UniProtKB-ARBA"/>
</dbReference>
<dbReference type="PROSITE" id="PS50014">
    <property type="entry name" value="BROMODOMAIN_2"/>
    <property type="match status" value="1"/>
</dbReference>
<feature type="region of interest" description="Disordered" evidence="16">
    <location>
        <begin position="975"/>
        <end position="1054"/>
    </location>
</feature>
<feature type="region of interest" description="Disordered" evidence="16">
    <location>
        <begin position="1404"/>
        <end position="1471"/>
    </location>
</feature>
<accession>A0A9F7R7S5</accession>
<dbReference type="Pfam" id="PF15613">
    <property type="entry name" value="WSD"/>
    <property type="match status" value="1"/>
</dbReference>
<feature type="compositionally biased region" description="Basic and acidic residues" evidence="16">
    <location>
        <begin position="512"/>
        <end position="530"/>
    </location>
</feature>
<feature type="compositionally biased region" description="Polar residues" evidence="16">
    <location>
        <begin position="1318"/>
        <end position="1335"/>
    </location>
</feature>
<feature type="compositionally biased region" description="Basic and acidic residues" evidence="16">
    <location>
        <begin position="3047"/>
        <end position="3062"/>
    </location>
</feature>
<keyword evidence="10 13" id="KW-0103">Bromodomain</keyword>
<feature type="compositionally biased region" description="Polar residues" evidence="16">
    <location>
        <begin position="979"/>
        <end position="994"/>
    </location>
</feature>
<feature type="compositionally biased region" description="Polar residues" evidence="16">
    <location>
        <begin position="2833"/>
        <end position="2844"/>
    </location>
</feature>
<feature type="compositionally biased region" description="Low complexity" evidence="16">
    <location>
        <begin position="2241"/>
        <end position="2265"/>
    </location>
</feature>
<dbReference type="FunFam" id="3.30.40.10:FF:000048">
    <property type="entry name" value="nucleosome-remodeling factor subunit BPTF isoform X1"/>
    <property type="match status" value="2"/>
</dbReference>
<evidence type="ECO:0000256" key="16">
    <source>
        <dbReference type="SAM" id="MobiDB-lite"/>
    </source>
</evidence>
<feature type="domain" description="PHD-type" evidence="18">
    <location>
        <begin position="3242"/>
        <end position="3293"/>
    </location>
</feature>
<evidence type="ECO:0000256" key="8">
    <source>
        <dbReference type="ARBA" id="ARBA00023015"/>
    </source>
</evidence>
<dbReference type="GO" id="GO:0006338">
    <property type="term" value="P:chromatin remodeling"/>
    <property type="evidence" value="ECO:0007669"/>
    <property type="project" value="UniProtKB-ARBA"/>
</dbReference>
<protein>
    <submittedName>
        <fullName evidence="22">Nucleosome-remodeling factor subunit BPTF isoform X1</fullName>
    </submittedName>
</protein>
<evidence type="ECO:0000256" key="10">
    <source>
        <dbReference type="ARBA" id="ARBA00023117"/>
    </source>
</evidence>
<dbReference type="InterPro" id="IPR001965">
    <property type="entry name" value="Znf_PHD"/>
</dbReference>
<keyword evidence="21" id="KW-1185">Reference proteome</keyword>
<feature type="compositionally biased region" description="Low complexity" evidence="16">
    <location>
        <begin position="562"/>
        <end position="585"/>
    </location>
</feature>
<feature type="compositionally biased region" description="Gly residues" evidence="16">
    <location>
        <begin position="682"/>
        <end position="691"/>
    </location>
</feature>
<keyword evidence="7" id="KW-0156">Chromatin regulator</keyword>
<evidence type="ECO:0000259" key="17">
    <source>
        <dbReference type="PROSITE" id="PS50014"/>
    </source>
</evidence>
<sequence>MRGRRGRPPKTLLMQEPSPGPVRGLRPRKGLKGKGRGCSDDDFVTPKRGNPHSSRGKRKAGSAASRGRGRGRGAGRGRGRRSAASAVVYDDHESDEDEDAVSLASEEDEFVEEEPLTEEEDEVVDNESDYLDELPEDDDDDASYCTESSHGSTPGRRRRRARRPPSPVLEQKEIPPLELPKSSEDLLIPPEQLLNASAVYEVLRTFSTVLRLSPFRFEDFCAAVAGQEQCALLAETHIALLKAILREEDSSNTTFGPADLKDSVNSTLYFVDGMTWPEVVRAYCESEAEYGGAALEHLEAEEYPYGPLESKVKVLQFLVDRFLTTNMAREELMSEGAVQYDDHCRACHRLGDLLCCETCSAVYHLECVRPPLEAVPEDEWQCEICVAHRVPGVSDCVTEAQRSRPYLRQEPIGYDRHQRKYWFLNRRVIVEEDGEEEGKKIWYYSTKVQLGELIEVLDKEFWENDLCAMLEELKEEIHTHMDITEDLTNKARGNNKAYLTVANDEILERQKAHQEELDEAKRKAAEKDSLGSKVNEGSEGDNPASSIADLSSPRPDSEDGNSASDKLAADAPAPSASEESNGASGRPQADSSGPSKADPPSLSAAEDPGERVQKEWAEKSSESGCGGNGEPVLESEPPQIADENSCSSHFSVSECLRAPEEPDLADRSSQSSLNSQDDAGEGKGNGDGGKTGSATRMVTRLRNPDSKLSQRKVMQDKDASSQDSKALKETPLLSSLVRKDLGPKTGSSSGFFKLGQEGKFRVYHNQYSTNALALNKHQHREDHDKRRHLSHKFCMTPAGEFKWNGSVHGSKMLTVSTLRLTIIQLENNIPAPFLHPNWASHRSNWIKAVQMCSKAREFALALAILECAIKPVVMLPVWKDSLGHTRLHRMTAMEREEKEKVKKREKKLEDEETMQQATWVKYTFPIKHQVWKQKGEEYRVTGYGGWSWVSKTHVPRFVPRLPGNTNVNYRKALEAANTGKDSQTSCPEKSQNPIPETPKQHSSREEQTLKEEDEQKGEKMEVDEKAVAKSDELNINEASEKMDTSTPDITGPSEEKVMKCTASPLKNDQCVKGESIDCKESKVSAAVQPPASFEDVVNVSQGFQQRTAYKKKGKGSKLDGLLERRVKQFTLEERHRLEKLKQVAASKPATENGTKVQEKTSPSLNQELKTEGPSFQATKTVLSNKAANPMVKEKDPVVQKLEFDQDEPVMHGSSEQTENLDVRLGSNVKTEAAASLADKEPKVAPEPEHKTGNGTLLTDAELNGGSRKDLEGSLNLNSKMACLKFEGTEKKDTAKNSSSMGENGLSVETNLPVHVNGSDGSMDSPSTNLTNNINSKEMKQSEEEETKMLPSKDPVKSLMNGDLIQGSQNEKVQPNEETQMDKSDLEYLPSQKVARLDSNTEGIADSAISSTPSQLSPAETVKSDGLSSSTKVSPMETEEAKLKTLSPSPILSTEESSLSSDVAENSTNSGSGAKTIITEVTTTTTTTTTVSTESHVLEASSLPDGTTISKVPSTLTSAEPKVESSMSVSTLSTTTTTKVTKVTNPTLGAKVTEQSKTIVTATFTDAKSAPSSTSLTSVTLSKEISTRDRVRLLKFSRCKKTRSGTALPSYRKFVTKSSKKSIFVLPNDDLKKLARRAGIREVPVFNYNAKPAVDIWPYPSPRPTFGITWRYRLQTVRSLAGVSLMLRLLWACLRWDDMSVKPSAAVGTTRTETSDTEITTTEIIKRRDVGPYGIRSEYCIRKIICPLGVPEAPKETPTPQRKGLRSSALRPKKPEPSKQTGPVVIENWVPEEELELWEIRAFTERVEREKAQATDPTKVSVQKTAEEVKAQLEAQLKQQRLAAQQKRLEQQKTGGTTTQSNVSSTPTSTASSTQKVVVGSLTSPVTPATKVVLATKLGTPVQFQQGKNFQQSFASWVKQGQSNTASTTSVTTVVASSVSTSGQTFQIAAASGLMTGNVITAKLPLPANSKIVTVNVPTTQGGVVQVQQKVVGIIPSSTTATAQSYTSFQPRLGSVNIRPNTSTSTQQGTTTGTPLRPGMTVVRSPLQQATTLGKTIIRAPLMVQQGQGQQVVTQIIRGTPVSKAVSSGTPTQVVGSPPRPSTPGQPQTPQTPSSTRPQQGQVKLTLAQLTQLTQGAQGGNPGLTVVIQGQGQTTGQLQVIPQGVTVIPCPGQQLMQAAMPNGQVQRFLFTPMPPAPATPAPTVSAPSTSATPASSSPATTTTAAVPTMPTRPAIQPAAQFSPITQPSSLPSSPPSLSKPQPTLQPASTSQTTSAPVPTLQTQFSSAQALLQPQSQIQPQTQSQPQSQSQAQLHQTQPQAKTQPQLQSQLQQQPQIQTQPQLQAQLQYQVPSQPQSQLQIQSQQQLQPQPPQQAKLQPLQQLQPQQLTQAQPQFQTQQQLQSQLQQQPQPQVQLQPQQQPHPQAQLQPQQQLLPQKQLQPQIQLQPQQQPHPQAQLQPQQQAQLQPQQQAQLLPQPQAQLQPQQQPQPQAQLQPQQQPQPQAQLQPQQQPQPQEQLQPQEQPQPQALHLQKQTQPQLLLQSQQQLQPQQQSQLHLQPQQQSQLHLQPQQQLQPPLQSQQQLQPPLQSQQQLQPPLQSQQQLQPPLQSQQQLQPPLQSQQQLQPPLQSQQQLQPPLQSQQQLQPPLQPQQQLQPPLQPQQQLQPPLQPQQQLQPQLQPQQQLQPPLQSQQQLQPPLQSQQQLQPPLQSQQQLQPPLQSQQQLQPPLQSQQQLQPPLQSQQQLQPPLQSQQQLQPPLQSQQQLQPPLQSQQQLQPPLQSQQPLQPPLQSQQPLQPQPQSQPKPQLHPQLQHQIQQPQLLPQQPSRVQPQPQLQPQTQSHMPTQTPVQPTSPLPVSPVAQVTPPPTQVASIAVAPQVTQTTVTQVRPQIQLPAQLLNVPGIQQQVLSHIQNQVAQLQAQAQHGTLPQQIKLQLPIQIQQQGGGQVQTHQIQNVVTIQTASVQEQLQRIQQLRDQQQQKKKQQEAKREQAQQAASQSELLQKQVVMKQNAVIEHLKQKKAMTPAEREENQRMIVCNQVMKFILDKIDKDEKQAAKKRKREESVEQKRSKQNASKLSALLFKHKEQLKAEILKKRALLDKELQVEVQEELRKDLSKLRREKEKAQVAASQAAATAISVQAASLSTHFSTVTSPPSSHKRKRDEERDAALSKSKKKKMISTSSKDSKRDTKLYCVCKTPYDESKFYIGCDLCSNWYHGECVGITEKEAKKMDDYICMECKRAQEGSSEELYCICRTPYDESQFYIGCDRCQNWYHGRCVGILQSEATHIDEYVCPQCQSTEEAMTVLSPLTDKDYEGLKRILRSLQTHKMAWPFLEPVDPNDAPDYYGVIKEPMDLSTMEQRVQKRFYSKLTEFVADMTKIFDNCRYYNPSDSPFYQCAEFLESFFVQKLKAFKASRSHNNKLQSSAS</sequence>
<feature type="domain" description="PHD-type" evidence="18">
    <location>
        <begin position="3184"/>
        <end position="3235"/>
    </location>
</feature>
<dbReference type="Proteomes" id="UP000221080">
    <property type="component" value="Chromosome 2"/>
</dbReference>
<evidence type="ECO:0000256" key="2">
    <source>
        <dbReference type="ARBA" id="ARBA00022553"/>
    </source>
</evidence>
<dbReference type="Gene3D" id="3.30.40.10">
    <property type="entry name" value="Zinc/RING finger domain, C3HC4 (zinc finger)"/>
    <property type="match status" value="3"/>
</dbReference>
<dbReference type="RefSeq" id="XP_053530337.1">
    <property type="nucleotide sequence ID" value="XM_053674362.1"/>
</dbReference>
<dbReference type="InterPro" id="IPR013083">
    <property type="entry name" value="Znf_RING/FYVE/PHD"/>
</dbReference>
<feature type="compositionally biased region" description="Polar residues" evidence="16">
    <location>
        <begin position="2266"/>
        <end position="2281"/>
    </location>
</feature>
<feature type="compositionally biased region" description="Low complexity" evidence="16">
    <location>
        <begin position="2282"/>
        <end position="2333"/>
    </location>
</feature>
<dbReference type="Pfam" id="PF00628">
    <property type="entry name" value="PHD"/>
    <property type="match status" value="3"/>
</dbReference>
<feature type="compositionally biased region" description="Polar residues" evidence="16">
    <location>
        <begin position="1445"/>
        <end position="1471"/>
    </location>
</feature>
<feature type="compositionally biased region" description="Basic and acidic residues" evidence="16">
    <location>
        <begin position="1237"/>
        <end position="1251"/>
    </location>
</feature>
<feature type="compositionally biased region" description="Basic and acidic residues" evidence="16">
    <location>
        <begin position="713"/>
        <end position="728"/>
    </location>
</feature>
<dbReference type="CDD" id="cd15559">
    <property type="entry name" value="PHD1_BPTF"/>
    <property type="match status" value="1"/>
</dbReference>
<dbReference type="InterPro" id="IPR028941">
    <property type="entry name" value="WHIM2_dom"/>
</dbReference>
<evidence type="ECO:0000256" key="3">
    <source>
        <dbReference type="ARBA" id="ARBA00022723"/>
    </source>
</evidence>
<keyword evidence="5 14" id="KW-0863">Zinc-finger</keyword>
<feature type="compositionally biased region" description="Basic residues" evidence="16">
    <location>
        <begin position="67"/>
        <end position="81"/>
    </location>
</feature>
<feature type="region of interest" description="Disordered" evidence="16">
    <location>
        <begin position="1843"/>
        <end position="1874"/>
    </location>
</feature>
<feature type="compositionally biased region" description="Acidic residues" evidence="16">
    <location>
        <begin position="92"/>
        <end position="142"/>
    </location>
</feature>
<dbReference type="PROSITE" id="PS50827">
    <property type="entry name" value="DDT"/>
    <property type="match status" value="1"/>
</dbReference>
<feature type="compositionally biased region" description="Basic and acidic residues" evidence="16">
    <location>
        <begin position="608"/>
        <end position="621"/>
    </location>
</feature>
<keyword evidence="9 15" id="KW-0175">Coiled coil</keyword>
<feature type="compositionally biased region" description="Basic and acidic residues" evidence="16">
    <location>
        <begin position="657"/>
        <end position="666"/>
    </location>
</feature>
<dbReference type="CDD" id="cd15560">
    <property type="entry name" value="PHD2_3_BPTF"/>
    <property type="match status" value="2"/>
</dbReference>
<dbReference type="Pfam" id="PF00439">
    <property type="entry name" value="Bromodomain"/>
    <property type="match status" value="1"/>
</dbReference>
<feature type="region of interest" description="Disordered" evidence="16">
    <location>
        <begin position="3047"/>
        <end position="3067"/>
    </location>
</feature>
<dbReference type="InterPro" id="IPR019787">
    <property type="entry name" value="Znf_PHD-finger"/>
</dbReference>
<feature type="compositionally biased region" description="Polar residues" evidence="16">
    <location>
        <begin position="667"/>
        <end position="676"/>
    </location>
</feature>
<dbReference type="SUPFAM" id="SSF47370">
    <property type="entry name" value="Bromodomain"/>
    <property type="match status" value="1"/>
</dbReference>
<dbReference type="KEGG" id="ipu:108279852"/>
<keyword evidence="4" id="KW-0677">Repeat</keyword>
<feature type="compositionally biased region" description="Low complexity" evidence="16">
    <location>
        <begin position="2358"/>
        <end position="2790"/>
    </location>
</feature>
<reference evidence="21" key="1">
    <citation type="journal article" date="2016" name="Nat. Commun.">
        <title>The channel catfish genome sequence provides insights into the evolution of scale formation in teleosts.</title>
        <authorList>
            <person name="Liu Z."/>
            <person name="Liu S."/>
            <person name="Yao J."/>
            <person name="Bao L."/>
            <person name="Zhang J."/>
            <person name="Li Y."/>
            <person name="Jiang C."/>
            <person name="Sun L."/>
            <person name="Wang R."/>
            <person name="Zhang Y."/>
            <person name="Zhou T."/>
            <person name="Zeng Q."/>
            <person name="Fu Q."/>
            <person name="Gao S."/>
            <person name="Li N."/>
            <person name="Koren S."/>
            <person name="Jiang Y."/>
            <person name="Zimin A."/>
            <person name="Xu P."/>
            <person name="Phillippy A.M."/>
            <person name="Geng X."/>
            <person name="Song L."/>
            <person name="Sun F."/>
            <person name="Li C."/>
            <person name="Wang X."/>
            <person name="Chen A."/>
            <person name="Jin Y."/>
            <person name="Yuan Z."/>
            <person name="Yang Y."/>
            <person name="Tan S."/>
            <person name="Peatman E."/>
            <person name="Lu J."/>
            <person name="Qin Z."/>
            <person name="Dunham R."/>
            <person name="Li Z."/>
            <person name="Sonstegard T."/>
            <person name="Feng J."/>
            <person name="Danzmann R.G."/>
            <person name="Schroeder S."/>
            <person name="Scheffler B."/>
            <person name="Duke M.V."/>
            <person name="Ballard L."/>
            <person name="Kucuktas H."/>
            <person name="Kaltenboeck L."/>
            <person name="Liu H."/>
            <person name="Armbruster J."/>
            <person name="Xie Y."/>
            <person name="Kirby M.L."/>
            <person name="Tian Y."/>
            <person name="Flanagan M.E."/>
            <person name="Mu W."/>
            <person name="Waldbieser G.C."/>
        </authorList>
    </citation>
    <scope>NUCLEOTIDE SEQUENCE [LARGE SCALE GENOMIC DNA]</scope>
    <source>
        <strain evidence="21">SDA103</strain>
    </source>
</reference>
<dbReference type="InterPro" id="IPR001510">
    <property type="entry name" value="Znf_PARP"/>
</dbReference>
<organism evidence="21 22">
    <name type="scientific">Ictalurus punctatus</name>
    <name type="common">Channel catfish</name>
    <name type="synonym">Silurus punctatus</name>
    <dbReference type="NCBI Taxonomy" id="7998"/>
    <lineage>
        <taxon>Eukaryota</taxon>
        <taxon>Metazoa</taxon>
        <taxon>Chordata</taxon>
        <taxon>Craniata</taxon>
        <taxon>Vertebrata</taxon>
        <taxon>Euteleostomi</taxon>
        <taxon>Actinopterygii</taxon>
        <taxon>Neopterygii</taxon>
        <taxon>Teleostei</taxon>
        <taxon>Ostariophysi</taxon>
        <taxon>Siluriformes</taxon>
        <taxon>Ictaluridae</taxon>
        <taxon>Ictalurus</taxon>
    </lineage>
</organism>
<dbReference type="GO" id="GO:0008270">
    <property type="term" value="F:zinc ion binding"/>
    <property type="evidence" value="ECO:0007669"/>
    <property type="project" value="UniProtKB-KW"/>
</dbReference>
<feature type="region of interest" description="Disordered" evidence="16">
    <location>
        <begin position="2358"/>
        <end position="2857"/>
    </location>
</feature>
<dbReference type="CDD" id="cd05509">
    <property type="entry name" value="Bromo_gcn5_like"/>
    <property type="match status" value="1"/>
</dbReference>
<evidence type="ECO:0000256" key="13">
    <source>
        <dbReference type="PROSITE-ProRule" id="PRU00035"/>
    </source>
</evidence>
<feature type="region of interest" description="Disordered" evidence="16">
    <location>
        <begin position="1750"/>
        <end position="1784"/>
    </location>
</feature>
<feature type="compositionally biased region" description="Basic and acidic residues" evidence="16">
    <location>
        <begin position="1016"/>
        <end position="1043"/>
    </location>
</feature>
<dbReference type="PROSITE" id="PS50016">
    <property type="entry name" value="ZF_PHD_2"/>
    <property type="match status" value="3"/>
</dbReference>
<feature type="region of interest" description="Disordered" evidence="16">
    <location>
        <begin position="2013"/>
        <end position="2039"/>
    </location>
</feature>
<dbReference type="GeneID" id="108279852"/>
<feature type="region of interest" description="Disordered" evidence="16">
    <location>
        <begin position="3141"/>
        <end position="3176"/>
    </location>
</feature>
<dbReference type="InterPro" id="IPR018501">
    <property type="entry name" value="DDT_dom"/>
</dbReference>
<feature type="domain" description="Bromo" evidence="17">
    <location>
        <begin position="3319"/>
        <end position="3389"/>
    </location>
</feature>
<feature type="region of interest" description="Disordered" evidence="16">
    <location>
        <begin position="1"/>
        <end position="183"/>
    </location>
</feature>
<feature type="coiled-coil region" evidence="15">
    <location>
        <begin position="2954"/>
        <end position="2995"/>
    </location>
</feature>
<feature type="region of interest" description="Disordered" evidence="16">
    <location>
        <begin position="1144"/>
        <end position="1171"/>
    </location>
</feature>
<evidence type="ECO:0000256" key="11">
    <source>
        <dbReference type="ARBA" id="ARBA00023163"/>
    </source>
</evidence>
<feature type="compositionally biased region" description="Polar residues" evidence="16">
    <location>
        <begin position="642"/>
        <end position="651"/>
    </location>
</feature>
<dbReference type="SMART" id="SM00297">
    <property type="entry name" value="BROMO"/>
    <property type="match status" value="1"/>
</dbReference>